<organism evidence="1 2">
    <name type="scientific">Strongylus vulgaris</name>
    <name type="common">Blood worm</name>
    <dbReference type="NCBI Taxonomy" id="40348"/>
    <lineage>
        <taxon>Eukaryota</taxon>
        <taxon>Metazoa</taxon>
        <taxon>Ecdysozoa</taxon>
        <taxon>Nematoda</taxon>
        <taxon>Chromadorea</taxon>
        <taxon>Rhabditida</taxon>
        <taxon>Rhabditina</taxon>
        <taxon>Rhabditomorpha</taxon>
        <taxon>Strongyloidea</taxon>
        <taxon>Strongylidae</taxon>
        <taxon>Strongylus</taxon>
    </lineage>
</organism>
<dbReference type="GO" id="GO:0044547">
    <property type="term" value="F:DNA topoisomerase binding"/>
    <property type="evidence" value="ECO:0007669"/>
    <property type="project" value="TreeGrafter"/>
</dbReference>
<dbReference type="AlphaFoldDB" id="A0A3P7JPN5"/>
<protein>
    <recommendedName>
        <fullName evidence="3">Tc1-like transposase DDE domain-containing protein</fullName>
    </recommendedName>
</protein>
<dbReference type="InterPro" id="IPR001888">
    <property type="entry name" value="Transposase_1"/>
</dbReference>
<dbReference type="GO" id="GO:0003697">
    <property type="term" value="F:single-stranded DNA binding"/>
    <property type="evidence" value="ECO:0007669"/>
    <property type="project" value="TreeGrafter"/>
</dbReference>
<dbReference type="EMBL" id="UYYB01139960">
    <property type="protein sequence ID" value="VDM85396.1"/>
    <property type="molecule type" value="Genomic_DNA"/>
</dbReference>
<name>A0A3P7JPN5_STRVU</name>
<sequence length="143" mass="16294">MVTVWWNSTGVLHHEFMKTGESINTDTYCHQIDKMHQKLVRANPAVVNRKGPILLHDNARPHVSRKTLQKLNDLGYEILPHPAYSPDLSPTDYHIFKHLNNFIKGRVFKNQTLKLPSTTSLLLQGPPIGTREACRKGAAMLFE</sequence>
<feature type="non-terminal residue" evidence="1">
    <location>
        <position position="143"/>
    </location>
</feature>
<reference evidence="1 2" key="1">
    <citation type="submission" date="2018-11" db="EMBL/GenBank/DDBJ databases">
        <authorList>
            <consortium name="Pathogen Informatics"/>
        </authorList>
    </citation>
    <scope>NUCLEOTIDE SEQUENCE [LARGE SCALE GENOMIC DNA]</scope>
</reference>
<dbReference type="GO" id="GO:0000729">
    <property type="term" value="P:DNA double-strand break processing"/>
    <property type="evidence" value="ECO:0007669"/>
    <property type="project" value="TreeGrafter"/>
</dbReference>
<dbReference type="GO" id="GO:0044774">
    <property type="term" value="P:mitotic DNA integrity checkpoint signaling"/>
    <property type="evidence" value="ECO:0007669"/>
    <property type="project" value="TreeGrafter"/>
</dbReference>
<dbReference type="GO" id="GO:0000793">
    <property type="term" value="C:condensed chromosome"/>
    <property type="evidence" value="ECO:0007669"/>
    <property type="project" value="TreeGrafter"/>
</dbReference>
<dbReference type="GO" id="GO:0006303">
    <property type="term" value="P:double-strand break repair via nonhomologous end joining"/>
    <property type="evidence" value="ECO:0007669"/>
    <property type="project" value="TreeGrafter"/>
</dbReference>
<dbReference type="GO" id="GO:0042800">
    <property type="term" value="F:histone H3K4 methyltransferase activity"/>
    <property type="evidence" value="ECO:0007669"/>
    <property type="project" value="TreeGrafter"/>
</dbReference>
<gene>
    <name evidence="1" type="ORF">SVUK_LOCUS20394</name>
</gene>
<keyword evidence="2" id="KW-1185">Reference proteome</keyword>
<dbReference type="GO" id="GO:0046975">
    <property type="term" value="F:histone H3K36 methyltransferase activity"/>
    <property type="evidence" value="ECO:0007669"/>
    <property type="project" value="TreeGrafter"/>
</dbReference>
<dbReference type="PANTHER" id="PTHR46060">
    <property type="entry name" value="MARINER MOS1 TRANSPOSASE-LIKE PROTEIN"/>
    <property type="match status" value="1"/>
</dbReference>
<dbReference type="GO" id="GO:0015074">
    <property type="term" value="P:DNA integration"/>
    <property type="evidence" value="ECO:0007669"/>
    <property type="project" value="TreeGrafter"/>
</dbReference>
<dbReference type="InterPro" id="IPR036397">
    <property type="entry name" value="RNaseH_sf"/>
</dbReference>
<evidence type="ECO:0008006" key="3">
    <source>
        <dbReference type="Google" id="ProtNLM"/>
    </source>
</evidence>
<dbReference type="Pfam" id="PF01359">
    <property type="entry name" value="Transposase_1"/>
    <property type="match status" value="1"/>
</dbReference>
<accession>A0A3P7JPN5</accession>
<dbReference type="InterPro" id="IPR052709">
    <property type="entry name" value="Transposase-MT_Hybrid"/>
</dbReference>
<dbReference type="GO" id="GO:0000014">
    <property type="term" value="F:single-stranded DNA endodeoxyribonuclease activity"/>
    <property type="evidence" value="ECO:0007669"/>
    <property type="project" value="TreeGrafter"/>
</dbReference>
<dbReference type="GO" id="GO:0035861">
    <property type="term" value="C:site of double-strand break"/>
    <property type="evidence" value="ECO:0007669"/>
    <property type="project" value="TreeGrafter"/>
</dbReference>
<dbReference type="GO" id="GO:0005634">
    <property type="term" value="C:nucleus"/>
    <property type="evidence" value="ECO:0007669"/>
    <property type="project" value="TreeGrafter"/>
</dbReference>
<dbReference type="OrthoDB" id="5847583at2759"/>
<proteinExistence type="predicted"/>
<evidence type="ECO:0000313" key="1">
    <source>
        <dbReference type="EMBL" id="VDM85396.1"/>
    </source>
</evidence>
<dbReference type="GO" id="GO:0003690">
    <property type="term" value="F:double-stranded DNA binding"/>
    <property type="evidence" value="ECO:0007669"/>
    <property type="project" value="TreeGrafter"/>
</dbReference>
<dbReference type="PANTHER" id="PTHR46060:SF2">
    <property type="entry name" value="HISTONE-LYSINE N-METHYLTRANSFERASE SETMAR"/>
    <property type="match status" value="1"/>
</dbReference>
<dbReference type="Gene3D" id="3.30.420.10">
    <property type="entry name" value="Ribonuclease H-like superfamily/Ribonuclease H"/>
    <property type="match status" value="1"/>
</dbReference>
<dbReference type="Proteomes" id="UP000270094">
    <property type="component" value="Unassembled WGS sequence"/>
</dbReference>
<evidence type="ECO:0000313" key="2">
    <source>
        <dbReference type="Proteomes" id="UP000270094"/>
    </source>
</evidence>
<dbReference type="GO" id="GO:0031297">
    <property type="term" value="P:replication fork processing"/>
    <property type="evidence" value="ECO:0007669"/>
    <property type="project" value="TreeGrafter"/>
</dbReference>